<dbReference type="AlphaFoldDB" id="A0A2T0SYR4"/>
<reference evidence="1 2" key="1">
    <citation type="submission" date="2018-03" db="EMBL/GenBank/DDBJ databases">
        <title>Genomic Encyclopedia of Archaeal and Bacterial Type Strains, Phase II (KMG-II): from individual species to whole genera.</title>
        <authorList>
            <person name="Goeker M."/>
        </authorList>
    </citation>
    <scope>NUCLEOTIDE SEQUENCE [LARGE SCALE GENOMIC DNA]</scope>
    <source>
        <strain evidence="1 2">DSM 28354</strain>
    </source>
</reference>
<dbReference type="Proteomes" id="UP000238375">
    <property type="component" value="Unassembled WGS sequence"/>
</dbReference>
<evidence type="ECO:0000313" key="1">
    <source>
        <dbReference type="EMBL" id="PRY38503.1"/>
    </source>
</evidence>
<sequence>MERKLTEQALLANLIISQWRGYKYDRTVTAEIETKHEVKEAGNFNKQLITSEELKAVRQAKDKIRDFHLKNTLPWEDGGARLLPASNYFTYVGELGRLRNEYETEVDRFIRDYPRLMDNARIRLNGLFRESEYPKPDQLKDKFSVKIKFDNVPTTTFAIPVGIQHQEQLKRDAEADLTNRIQAAQQENWHRIKAQIDRMSYIFKNEQAPVKGSLFTSLEELITTIPKLNLAEDVALNQACEALSGILVPADSIRKSDTLRSQKAKELEQIEKSFGAYF</sequence>
<keyword evidence="2" id="KW-1185">Reference proteome</keyword>
<gene>
    <name evidence="1" type="ORF">CLV58_109230</name>
</gene>
<accession>A0A2T0SYR4</accession>
<organism evidence="1 2">
    <name type="scientific">Spirosoma oryzae</name>
    <dbReference type="NCBI Taxonomy" id="1469603"/>
    <lineage>
        <taxon>Bacteria</taxon>
        <taxon>Pseudomonadati</taxon>
        <taxon>Bacteroidota</taxon>
        <taxon>Cytophagia</taxon>
        <taxon>Cytophagales</taxon>
        <taxon>Cytophagaceae</taxon>
        <taxon>Spirosoma</taxon>
    </lineage>
</organism>
<comment type="caution">
    <text evidence="1">The sequence shown here is derived from an EMBL/GenBank/DDBJ whole genome shotgun (WGS) entry which is preliminary data.</text>
</comment>
<proteinExistence type="predicted"/>
<dbReference type="RefSeq" id="WP_106138231.1">
    <property type="nucleotide sequence ID" value="NZ_PVTE01000009.1"/>
</dbReference>
<evidence type="ECO:0000313" key="2">
    <source>
        <dbReference type="Proteomes" id="UP000238375"/>
    </source>
</evidence>
<protein>
    <submittedName>
        <fullName evidence="1">Uncharacterized protein</fullName>
    </submittedName>
</protein>
<dbReference type="OrthoDB" id="644376at2"/>
<dbReference type="EMBL" id="PVTE01000009">
    <property type="protein sequence ID" value="PRY38503.1"/>
    <property type="molecule type" value="Genomic_DNA"/>
</dbReference>
<name>A0A2T0SYR4_9BACT</name>